<organism evidence="1 2">
    <name type="scientific">Arthrobacter phage Darby</name>
    <dbReference type="NCBI Taxonomy" id="2951390"/>
    <lineage>
        <taxon>Viruses</taxon>
        <taxon>Duplodnaviria</taxon>
        <taxon>Heunggongvirae</taxon>
        <taxon>Uroviricota</taxon>
        <taxon>Caudoviricetes</taxon>
        <taxon>Gordonvirus</taxon>
        <taxon>Gordonvirus darby</taxon>
    </lineage>
</organism>
<dbReference type="Proteomes" id="UP001060310">
    <property type="component" value="Segment"/>
</dbReference>
<sequence length="276" mass="30260">MAQTPDDPTKAQVWITKGIDDLDFEFYFPQGPKGDPGPFVPVSVLGSSGTNLNDLTAPGTYSVAIPTLSNDSVLQNYPMHEAGSMWVTTSNAGSVVVQQYLTNTKGMYVRRKFSGNWSPWRFFGHSRTDQTAGRAMYQWDEINQREQLIYGDTGWREVSALLVDGWTSSGLFLRRLGSQVFLTGIITGSSATSDHFLSLLNDVGFRPGSQSIFSPVLSDDYTSSRDLQFDATSTKMQVYVRAAPVGKNWRMAASWITPNSWPTSLPGAASGSVPNT</sequence>
<reference evidence="1 2" key="1">
    <citation type="submission" date="2022-05" db="EMBL/GenBank/DDBJ databases">
        <authorList>
            <person name="Newell B.J."/>
            <person name="Weaver O.G."/>
            <person name="Grabski S.E."/>
            <person name="Haskins S.E."/>
            <person name="Heijnen K.A."/>
            <person name="Furlong R.J."/>
            <person name="Sisk M.A."/>
            <person name="Booton G."/>
            <person name="Daniels C.J."/>
            <person name="Ball S.L."/>
            <person name="Garlena R.A."/>
            <person name="Russell D.A."/>
            <person name="Jacobs-Sera D."/>
            <person name="Hatfull G.F."/>
        </authorList>
    </citation>
    <scope>NUCLEOTIDE SEQUENCE [LARGE SCALE GENOMIC DNA]</scope>
</reference>
<dbReference type="CDD" id="cd19958">
    <property type="entry name" value="pyocin_knob"/>
    <property type="match status" value="1"/>
</dbReference>
<dbReference type="RefSeq" id="YP_010750474.1">
    <property type="nucleotide sequence ID" value="NC_073334.1"/>
</dbReference>
<evidence type="ECO:0000313" key="2">
    <source>
        <dbReference type="Proteomes" id="UP001060310"/>
    </source>
</evidence>
<dbReference type="GeneID" id="79993827"/>
<dbReference type="KEGG" id="vg:79993827"/>
<evidence type="ECO:0008006" key="3">
    <source>
        <dbReference type="Google" id="ProtNLM"/>
    </source>
</evidence>
<dbReference type="EMBL" id="ON456340">
    <property type="protein sequence ID" value="UTN92028.1"/>
    <property type="molecule type" value="Genomic_DNA"/>
</dbReference>
<keyword evidence="2" id="KW-1185">Reference proteome</keyword>
<name>A0A9E7NII0_9CAUD</name>
<protein>
    <recommendedName>
        <fullName evidence="3">Minor tail protein</fullName>
    </recommendedName>
</protein>
<proteinExistence type="predicted"/>
<accession>A0A9E7NII0</accession>
<evidence type="ECO:0000313" key="1">
    <source>
        <dbReference type="EMBL" id="UTN92028.1"/>
    </source>
</evidence>
<gene>
    <name evidence="1" type="primary">23</name>
    <name evidence="1" type="ORF">SEA_DARBY_23</name>
</gene>